<evidence type="ECO:0000313" key="6">
    <source>
        <dbReference type="Proteomes" id="UP001314903"/>
    </source>
</evidence>
<feature type="domain" description="Peptidase family U32 C-terminal" evidence="4">
    <location>
        <begin position="322"/>
        <end position="406"/>
    </location>
</feature>
<gene>
    <name evidence="5" type="ORF">J2Z35_001403</name>
</gene>
<protein>
    <submittedName>
        <fullName evidence="5">Protease</fullName>
        <ecNumber evidence="5">3.4.-.-</ecNumber>
    </submittedName>
</protein>
<dbReference type="EC" id="3.4.-.-" evidence="5"/>
<dbReference type="InterPro" id="IPR032525">
    <property type="entry name" value="Peptidase_U32_C"/>
</dbReference>
<dbReference type="Pfam" id="PF16325">
    <property type="entry name" value="Peptidase_U32_C"/>
    <property type="match status" value="1"/>
</dbReference>
<dbReference type="PANTHER" id="PTHR30217">
    <property type="entry name" value="PEPTIDASE U32 FAMILY"/>
    <property type="match status" value="1"/>
</dbReference>
<evidence type="ECO:0000259" key="4">
    <source>
        <dbReference type="Pfam" id="PF16325"/>
    </source>
</evidence>
<name>A0ABS4KK53_9FIRM</name>
<dbReference type="InterPro" id="IPR051454">
    <property type="entry name" value="RNA/ubiquinone_mod_enzymes"/>
</dbReference>
<dbReference type="InterPro" id="IPR001539">
    <property type="entry name" value="Peptidase_U32"/>
</dbReference>
<evidence type="ECO:0000256" key="2">
    <source>
        <dbReference type="ARBA" id="ARBA00022801"/>
    </source>
</evidence>
<dbReference type="Pfam" id="PF01136">
    <property type="entry name" value="Peptidase_U32"/>
    <property type="match status" value="1"/>
</dbReference>
<evidence type="ECO:0000313" key="5">
    <source>
        <dbReference type="EMBL" id="MBP2027606.1"/>
    </source>
</evidence>
<dbReference type="Gene3D" id="2.40.30.10">
    <property type="entry name" value="Translation factors"/>
    <property type="match status" value="1"/>
</dbReference>
<comment type="caution">
    <text evidence="5">The sequence shown here is derived from an EMBL/GenBank/DDBJ whole genome shotgun (WGS) entry which is preliminary data.</text>
</comment>
<dbReference type="PANTHER" id="PTHR30217:SF6">
    <property type="entry name" value="TRNA HYDROXYLATION PROTEIN P"/>
    <property type="match status" value="1"/>
</dbReference>
<evidence type="ECO:0000256" key="1">
    <source>
        <dbReference type="ARBA" id="ARBA00022670"/>
    </source>
</evidence>
<organism evidence="5 6">
    <name type="scientific">Acetoanaerobium pronyense</name>
    <dbReference type="NCBI Taxonomy" id="1482736"/>
    <lineage>
        <taxon>Bacteria</taxon>
        <taxon>Bacillati</taxon>
        <taxon>Bacillota</taxon>
        <taxon>Clostridia</taxon>
        <taxon>Peptostreptococcales</taxon>
        <taxon>Filifactoraceae</taxon>
        <taxon>Acetoanaerobium</taxon>
    </lineage>
</organism>
<dbReference type="EMBL" id="JAGGLI010000013">
    <property type="protein sequence ID" value="MBP2027606.1"/>
    <property type="molecule type" value="Genomic_DNA"/>
</dbReference>
<sequence length="413" mass="47449">MEKIELLAPAGDLEKLKMAIIYGADAVYMGGEQFGLRAASKNFTEDDMREGIEFAHKRNKKVYVTCNIIPHNEDLNGAGEYFKKLEDLGVDALIISDPGFLLIAKEAVPNMEIHLSTQANTTNYQGAAFWHSQGIKRIVAARELSFQELKELSGKTPETLEIEAFVHGAMCMSYSGRCLISNYMTSRDANRGECAQPCRWNYSLVESTRPGEYFPVEEDERGTYFFNSKDLCLIEYIPQLIESGISSFKIEGRIKTSYYVATVVRAYRKAIDSYYELKENWTFKEEWLNELKKVSYRDFTTGFFEEKATDKAQNYGSSSYIRNYDFIGLIKEVVSNKNLFLVEQRNRFEIGDDIEIIGPDIEEINTKIIKIYDEDMKVLEVANVPKKIYYIELSGENKLDKEYILRRVATKID</sequence>
<dbReference type="Proteomes" id="UP001314903">
    <property type="component" value="Unassembled WGS sequence"/>
</dbReference>
<evidence type="ECO:0000256" key="3">
    <source>
        <dbReference type="ARBA" id="ARBA00038374"/>
    </source>
</evidence>
<keyword evidence="1 5" id="KW-0645">Protease</keyword>
<dbReference type="GO" id="GO:0008233">
    <property type="term" value="F:peptidase activity"/>
    <property type="evidence" value="ECO:0007669"/>
    <property type="project" value="UniProtKB-KW"/>
</dbReference>
<comment type="similarity">
    <text evidence="3">Belongs to the peptidase U32 family.</text>
</comment>
<dbReference type="PROSITE" id="PS01276">
    <property type="entry name" value="PEPTIDASE_U32"/>
    <property type="match status" value="1"/>
</dbReference>
<accession>A0ABS4KK53</accession>
<keyword evidence="2 5" id="KW-0378">Hydrolase</keyword>
<proteinExistence type="inferred from homology"/>
<dbReference type="GO" id="GO:0006508">
    <property type="term" value="P:proteolysis"/>
    <property type="evidence" value="ECO:0007669"/>
    <property type="project" value="UniProtKB-KW"/>
</dbReference>
<reference evidence="5 6" key="1">
    <citation type="submission" date="2021-03" db="EMBL/GenBank/DDBJ databases">
        <title>Genomic Encyclopedia of Type Strains, Phase IV (KMG-IV): sequencing the most valuable type-strain genomes for metagenomic binning, comparative biology and taxonomic classification.</title>
        <authorList>
            <person name="Goeker M."/>
        </authorList>
    </citation>
    <scope>NUCLEOTIDE SEQUENCE [LARGE SCALE GENOMIC DNA]</scope>
    <source>
        <strain evidence="5 6">DSM 27512</strain>
    </source>
</reference>
<keyword evidence="6" id="KW-1185">Reference proteome</keyword>
<dbReference type="RefSeq" id="WP_209660669.1">
    <property type="nucleotide sequence ID" value="NZ_JAGGLI010000013.1"/>
</dbReference>